<dbReference type="InParanoid" id="F0VFS9"/>
<dbReference type="RefSeq" id="XP_003882605.1">
    <property type="nucleotide sequence ID" value="XM_003882556.1"/>
</dbReference>
<evidence type="ECO:0000256" key="2">
    <source>
        <dbReference type="ARBA" id="ARBA00022448"/>
    </source>
</evidence>
<dbReference type="AlphaFoldDB" id="F0VFS9"/>
<evidence type="ECO:0000313" key="5">
    <source>
        <dbReference type="EMBL" id="CBZ52573.1"/>
    </source>
</evidence>
<feature type="region of interest" description="Disordered" evidence="4">
    <location>
        <begin position="246"/>
        <end position="266"/>
    </location>
</feature>
<protein>
    <submittedName>
        <fullName evidence="5">Putative vacuolar ATP synthase subunit d</fullName>
    </submittedName>
</protein>
<comment type="similarity">
    <text evidence="1">Belongs to the V-ATPase D subunit family.</text>
</comment>
<proteinExistence type="inferred from homology"/>
<name>F0VFS9_NEOCL</name>
<dbReference type="VEuPathDB" id="ToxoDB:NCLIV_023610"/>
<dbReference type="Pfam" id="PF01813">
    <property type="entry name" value="ATP-synt_D"/>
    <property type="match status" value="1"/>
</dbReference>
<evidence type="ECO:0000256" key="1">
    <source>
        <dbReference type="ARBA" id="ARBA00005850"/>
    </source>
</evidence>
<feature type="compositionally biased region" description="Basic and acidic residues" evidence="4">
    <location>
        <begin position="211"/>
        <end position="224"/>
    </location>
</feature>
<dbReference type="eggNOG" id="KOG1647">
    <property type="taxonomic scope" value="Eukaryota"/>
</dbReference>
<dbReference type="OMA" id="REEFFRM"/>
<evidence type="ECO:0000256" key="4">
    <source>
        <dbReference type="SAM" id="MobiDB-lite"/>
    </source>
</evidence>
<dbReference type="Proteomes" id="UP000007494">
    <property type="component" value="Chromosome VIIa"/>
</dbReference>
<keyword evidence="6" id="KW-1185">Reference proteome</keyword>
<sequence>MPQDVRPAPNRMNLAIMKQKRKGAHQGYQLLKKKSDALTARFRGMLKQIVQLKQAVGADMSTAAFSLAKATWAAGDFKSQLFERIRRPATFLNVAADNVAGVTLPIFHISTDPSVDVLKNVGVAAGGQVIMAAREQFLKVFSELVKLASLQTAFFTLDEEIKMTNRRVNALSNVVLPRIDGGINYIVRELDEMEREEFFRLKKIQEKKRNRKEEEDRLLHESKDVCGAPPGKTTWRSILHAGASGGAANGNAPQSLLNDDDDDLLF</sequence>
<dbReference type="FunCoup" id="F0VFS9">
    <property type="interactions" value="222"/>
</dbReference>
<dbReference type="GeneID" id="13444732"/>
<organism evidence="5 6">
    <name type="scientific">Neospora caninum (strain Liverpool)</name>
    <dbReference type="NCBI Taxonomy" id="572307"/>
    <lineage>
        <taxon>Eukaryota</taxon>
        <taxon>Sar</taxon>
        <taxon>Alveolata</taxon>
        <taxon>Apicomplexa</taxon>
        <taxon>Conoidasida</taxon>
        <taxon>Coccidia</taxon>
        <taxon>Eucoccidiorida</taxon>
        <taxon>Eimeriorina</taxon>
        <taxon>Sarcocystidae</taxon>
        <taxon>Neospora</taxon>
    </lineage>
</organism>
<feature type="region of interest" description="Disordered" evidence="4">
    <location>
        <begin position="210"/>
        <end position="231"/>
    </location>
</feature>
<accession>F0VFS9</accession>
<dbReference type="NCBIfam" id="TIGR00309">
    <property type="entry name" value="V_ATPase_subD"/>
    <property type="match status" value="1"/>
</dbReference>
<dbReference type="PANTHER" id="PTHR11671">
    <property type="entry name" value="V-TYPE ATP SYNTHASE SUBUNIT D"/>
    <property type="match status" value="1"/>
</dbReference>
<dbReference type="Gene3D" id="1.10.287.3240">
    <property type="match status" value="1"/>
</dbReference>
<keyword evidence="3" id="KW-0406">Ion transport</keyword>
<dbReference type="GO" id="GO:0046961">
    <property type="term" value="F:proton-transporting ATPase activity, rotational mechanism"/>
    <property type="evidence" value="ECO:0007669"/>
    <property type="project" value="InterPro"/>
</dbReference>
<dbReference type="EMBL" id="FR823388">
    <property type="protein sequence ID" value="CBZ52573.1"/>
    <property type="molecule type" value="Genomic_DNA"/>
</dbReference>
<gene>
    <name evidence="5" type="ORF">NCLIV_023610</name>
</gene>
<dbReference type="InterPro" id="IPR002699">
    <property type="entry name" value="V_ATPase_D"/>
</dbReference>
<dbReference type="OrthoDB" id="7676488at2759"/>
<keyword evidence="2" id="KW-0813">Transport</keyword>
<reference evidence="6" key="1">
    <citation type="journal article" date="2012" name="PLoS Pathog.">
        <title>Comparative genomics of the apicomplexan parasites Toxoplasma gondii and Neospora caninum: Coccidia differing in host range and transmission strategy.</title>
        <authorList>
            <person name="Reid A.J."/>
            <person name="Vermont S.J."/>
            <person name="Cotton J.A."/>
            <person name="Harris D."/>
            <person name="Hill-Cawthorne G.A."/>
            <person name="Konen-Waisman S."/>
            <person name="Latham S.M."/>
            <person name="Mourier T."/>
            <person name="Norton R."/>
            <person name="Quail M.A."/>
            <person name="Sanders M."/>
            <person name="Shanmugam D."/>
            <person name="Sohal A."/>
            <person name="Wasmuth J.D."/>
            <person name="Brunk B."/>
            <person name="Grigg M.E."/>
            <person name="Howard J.C."/>
            <person name="Parkinson J."/>
            <person name="Roos D.S."/>
            <person name="Trees A.J."/>
            <person name="Berriman M."/>
            <person name="Pain A."/>
            <person name="Wastling J.M."/>
        </authorList>
    </citation>
    <scope>NUCLEOTIDE SEQUENCE [LARGE SCALE GENOMIC DNA]</scope>
    <source>
        <strain evidence="6">Liverpool</strain>
    </source>
</reference>
<evidence type="ECO:0000313" key="6">
    <source>
        <dbReference type="Proteomes" id="UP000007494"/>
    </source>
</evidence>
<evidence type="ECO:0000256" key="3">
    <source>
        <dbReference type="ARBA" id="ARBA00023065"/>
    </source>
</evidence>